<keyword evidence="7" id="KW-0479">Metal-binding</keyword>
<comment type="subcellular location">
    <subcellularLocation>
        <location evidence="1">Cell membrane</location>
        <topology evidence="1">Multi-pass membrane protein</topology>
    </subcellularLocation>
</comment>
<dbReference type="Proteomes" id="UP000201169">
    <property type="component" value="Chromosome"/>
</dbReference>
<dbReference type="OrthoDB" id="197262at2"/>
<keyword evidence="15" id="KW-1185">Reference proteome</keyword>
<feature type="transmembrane region" description="Helical" evidence="12">
    <location>
        <begin position="187"/>
        <end position="208"/>
    </location>
</feature>
<dbReference type="PANTHER" id="PTHR30485">
    <property type="entry name" value="NI/FE-HYDROGENASE 1 B-TYPE CYTOCHROME SUBUNIT"/>
    <property type="match status" value="1"/>
</dbReference>
<keyword evidence="4" id="KW-1003">Cell membrane</keyword>
<sequence length="231" mass="26985">MQKAIYKKNQDGKRVAVYEFSLGLRLAHWIRAISIVILVFTGFYISYVFQYPVEKTLVQNLYRFAHEIFGFIFIACILFKIYLFFTDKTSKIERASVKDLSNKQIWLEQIKFYLCIGNHPHLKGAYNPIQFITYFVLYVVFVGLILTGLILYMHNYHNGLGGLLMTFLSPIEYMFGGLAEVRVWHKLFTWFVIIFVPIHIYIVVLNSIKNKDGSTDAIVSGYKYEDESIHS</sequence>
<keyword evidence="11 12" id="KW-0472">Membrane</keyword>
<evidence type="ECO:0000313" key="14">
    <source>
        <dbReference type="EMBL" id="ASQ30375.1"/>
    </source>
</evidence>
<evidence type="ECO:0000256" key="5">
    <source>
        <dbReference type="ARBA" id="ARBA00022617"/>
    </source>
</evidence>
<dbReference type="EMBL" id="CP022347">
    <property type="protein sequence ID" value="ASQ30375.1"/>
    <property type="molecule type" value="Genomic_DNA"/>
</dbReference>
<dbReference type="GO" id="GO:0005886">
    <property type="term" value="C:plasma membrane"/>
    <property type="evidence" value="ECO:0007669"/>
    <property type="project" value="UniProtKB-SubCell"/>
</dbReference>
<name>A0A222MWY3_9BACT</name>
<feature type="domain" description="Cytochrome b561 bacterial/Ni-hydrogenase" evidence="13">
    <location>
        <begin position="20"/>
        <end position="221"/>
    </location>
</feature>
<feature type="transmembrane region" description="Helical" evidence="12">
    <location>
        <begin position="68"/>
        <end position="85"/>
    </location>
</feature>
<dbReference type="PANTHER" id="PTHR30485:SF0">
    <property type="entry name" value="NI_FE-HYDROGENASE 1 B-TYPE CYTOCHROME SUBUNIT-RELATED"/>
    <property type="match status" value="1"/>
</dbReference>
<evidence type="ECO:0000256" key="8">
    <source>
        <dbReference type="ARBA" id="ARBA00022982"/>
    </source>
</evidence>
<dbReference type="NCBIfam" id="TIGR02125">
    <property type="entry name" value="CytB-hydogenase"/>
    <property type="match status" value="1"/>
</dbReference>
<feature type="transmembrane region" description="Helical" evidence="12">
    <location>
        <begin position="29"/>
        <end position="48"/>
    </location>
</feature>
<evidence type="ECO:0000256" key="6">
    <source>
        <dbReference type="ARBA" id="ARBA00022692"/>
    </source>
</evidence>
<keyword evidence="8" id="KW-0249">Electron transport</keyword>
<keyword evidence="5" id="KW-0349">Heme</keyword>
<keyword evidence="6 12" id="KW-0812">Transmembrane</keyword>
<feature type="transmembrane region" description="Helical" evidence="12">
    <location>
        <begin position="131"/>
        <end position="153"/>
    </location>
</feature>
<keyword evidence="9 12" id="KW-1133">Transmembrane helix</keyword>
<evidence type="ECO:0000256" key="1">
    <source>
        <dbReference type="ARBA" id="ARBA00004651"/>
    </source>
</evidence>
<proteinExistence type="inferred from homology"/>
<gene>
    <name evidence="14" type="primary">hydC</name>
    <name evidence="14" type="ORF">CAV_0709</name>
</gene>
<dbReference type="AlphaFoldDB" id="A0A222MWY3"/>
<evidence type="ECO:0000259" key="13">
    <source>
        <dbReference type="Pfam" id="PF01292"/>
    </source>
</evidence>
<evidence type="ECO:0000256" key="7">
    <source>
        <dbReference type="ARBA" id="ARBA00022723"/>
    </source>
</evidence>
<evidence type="ECO:0000256" key="2">
    <source>
        <dbReference type="ARBA" id="ARBA00008622"/>
    </source>
</evidence>
<dbReference type="Gene3D" id="1.20.950.20">
    <property type="entry name" value="Transmembrane di-heme cytochromes, Chain C"/>
    <property type="match status" value="1"/>
</dbReference>
<keyword evidence="10" id="KW-0408">Iron</keyword>
<evidence type="ECO:0000256" key="10">
    <source>
        <dbReference type="ARBA" id="ARBA00023004"/>
    </source>
</evidence>
<reference evidence="14 15" key="1">
    <citation type="submission" date="2017-07" db="EMBL/GenBank/DDBJ databases">
        <title>Analysis of two Campylobacter avium genomes and identification of a novel hippuricase gene.</title>
        <authorList>
            <person name="Miller W.G."/>
            <person name="Chapman M.H."/>
            <person name="Yee E."/>
            <person name="Revez J."/>
            <person name="Bono J.L."/>
            <person name="Rossi M."/>
        </authorList>
    </citation>
    <scope>NUCLEOTIDE SEQUENCE [LARGE SCALE GENOMIC DNA]</scope>
    <source>
        <strain evidence="14 15">LMG 24591</strain>
    </source>
</reference>
<protein>
    <submittedName>
        <fullName evidence="14">[NiFe] hydrogenase, cytochrome b subunit</fullName>
    </submittedName>
</protein>
<dbReference type="InterPro" id="IPR016174">
    <property type="entry name" value="Di-haem_cyt_TM"/>
</dbReference>
<evidence type="ECO:0000256" key="9">
    <source>
        <dbReference type="ARBA" id="ARBA00022989"/>
    </source>
</evidence>
<dbReference type="GO" id="GO:0020037">
    <property type="term" value="F:heme binding"/>
    <property type="evidence" value="ECO:0007669"/>
    <property type="project" value="TreeGrafter"/>
</dbReference>
<accession>A0A222MWY3</accession>
<evidence type="ECO:0000256" key="12">
    <source>
        <dbReference type="SAM" id="Phobius"/>
    </source>
</evidence>
<dbReference type="GO" id="GO:0009055">
    <property type="term" value="F:electron transfer activity"/>
    <property type="evidence" value="ECO:0007669"/>
    <property type="project" value="InterPro"/>
</dbReference>
<dbReference type="PRINTS" id="PR00161">
    <property type="entry name" value="NIHGNASECYTB"/>
</dbReference>
<dbReference type="InterPro" id="IPR000516">
    <property type="entry name" value="Ni-dep_Hydgase_cyt-B"/>
</dbReference>
<dbReference type="GO" id="GO:0005506">
    <property type="term" value="F:iron ion binding"/>
    <property type="evidence" value="ECO:0007669"/>
    <property type="project" value="InterPro"/>
</dbReference>
<dbReference type="KEGG" id="cavi:CAV_0709"/>
<evidence type="ECO:0000256" key="11">
    <source>
        <dbReference type="ARBA" id="ARBA00023136"/>
    </source>
</evidence>
<evidence type="ECO:0000256" key="4">
    <source>
        <dbReference type="ARBA" id="ARBA00022475"/>
    </source>
</evidence>
<dbReference type="InterPro" id="IPR011577">
    <property type="entry name" value="Cyt_b561_bac/Ni-Hgenase"/>
</dbReference>
<keyword evidence="3" id="KW-0813">Transport</keyword>
<evidence type="ECO:0000313" key="15">
    <source>
        <dbReference type="Proteomes" id="UP000201169"/>
    </source>
</evidence>
<organism evidence="14 15">
    <name type="scientific">Campylobacter avium LMG 24591</name>
    <dbReference type="NCBI Taxonomy" id="522484"/>
    <lineage>
        <taxon>Bacteria</taxon>
        <taxon>Pseudomonadati</taxon>
        <taxon>Campylobacterota</taxon>
        <taxon>Epsilonproteobacteria</taxon>
        <taxon>Campylobacterales</taxon>
        <taxon>Campylobacteraceae</taxon>
        <taxon>Campylobacter</taxon>
    </lineage>
</organism>
<dbReference type="InterPro" id="IPR051542">
    <property type="entry name" value="Hydrogenase_cytochrome"/>
</dbReference>
<dbReference type="GO" id="GO:0022904">
    <property type="term" value="P:respiratory electron transport chain"/>
    <property type="evidence" value="ECO:0007669"/>
    <property type="project" value="InterPro"/>
</dbReference>
<comment type="similarity">
    <text evidence="2">Belongs to the HupC/HyaC/HydC family.</text>
</comment>
<dbReference type="Pfam" id="PF01292">
    <property type="entry name" value="Ni_hydr_CYTB"/>
    <property type="match status" value="1"/>
</dbReference>
<evidence type="ECO:0000256" key="3">
    <source>
        <dbReference type="ARBA" id="ARBA00022448"/>
    </source>
</evidence>
<dbReference type="SUPFAM" id="SSF81342">
    <property type="entry name" value="Transmembrane di-heme cytochromes"/>
    <property type="match status" value="1"/>
</dbReference>